<proteinExistence type="predicted"/>
<dbReference type="NCBIfam" id="TIGR02937">
    <property type="entry name" value="sigma70-ECF"/>
    <property type="match status" value="1"/>
</dbReference>
<dbReference type="InterPro" id="IPR007630">
    <property type="entry name" value="RNA_pol_sigma70_r4"/>
</dbReference>
<keyword evidence="3" id="KW-1185">Reference proteome</keyword>
<evidence type="ECO:0000313" key="2">
    <source>
        <dbReference type="EMBL" id="TKI52974.1"/>
    </source>
</evidence>
<organism evidence="2 3">
    <name type="scientific">Lysinibacillus mangiferihumi</name>
    <dbReference type="NCBI Taxonomy" id="1130819"/>
    <lineage>
        <taxon>Bacteria</taxon>
        <taxon>Bacillati</taxon>
        <taxon>Bacillota</taxon>
        <taxon>Bacilli</taxon>
        <taxon>Bacillales</taxon>
        <taxon>Bacillaceae</taxon>
        <taxon>Lysinibacillus</taxon>
    </lineage>
</organism>
<name>A0A4U2XZD1_9BACI</name>
<dbReference type="Gene3D" id="1.20.140.160">
    <property type="match status" value="1"/>
</dbReference>
<dbReference type="GO" id="GO:0003700">
    <property type="term" value="F:DNA-binding transcription factor activity"/>
    <property type="evidence" value="ECO:0007669"/>
    <property type="project" value="InterPro"/>
</dbReference>
<dbReference type="InterPro" id="IPR014284">
    <property type="entry name" value="RNA_pol_sigma-70_dom"/>
</dbReference>
<sequence length="205" mass="24310">MKIGRIQKGDTMKSKNILCNSNFQYAINENALKKNPLIAGFLKDKHHYELYKKAILYPTIENKDKVEDKFKLYYEEVRMNAYIFSLIKYYAIDFDKKVKKINDRYILTLDMPRINDEYIKSSMQFTTKYKTLRDELTDETTIRALNSLTDYQYKILDLIYVKRLTNKEIAELVNSTPQNISNIHKNALRKLKLQINLLKEGEENG</sequence>
<gene>
    <name evidence="2" type="ORF">FC756_26465</name>
</gene>
<dbReference type="GO" id="GO:0006352">
    <property type="term" value="P:DNA-templated transcription initiation"/>
    <property type="evidence" value="ECO:0007669"/>
    <property type="project" value="InterPro"/>
</dbReference>
<dbReference type="SUPFAM" id="SSF88659">
    <property type="entry name" value="Sigma3 and sigma4 domains of RNA polymerase sigma factors"/>
    <property type="match status" value="1"/>
</dbReference>
<comment type="caution">
    <text evidence="2">The sequence shown here is derived from an EMBL/GenBank/DDBJ whole genome shotgun (WGS) entry which is preliminary data.</text>
</comment>
<dbReference type="Pfam" id="PF04545">
    <property type="entry name" value="Sigma70_r4"/>
    <property type="match status" value="1"/>
</dbReference>
<protein>
    <submittedName>
        <fullName evidence="2">Sigma-70 family RNA polymerase sigma factor</fullName>
    </submittedName>
</protein>
<dbReference type="Proteomes" id="UP000308744">
    <property type="component" value="Unassembled WGS sequence"/>
</dbReference>
<evidence type="ECO:0000259" key="1">
    <source>
        <dbReference type="Pfam" id="PF04545"/>
    </source>
</evidence>
<dbReference type="InterPro" id="IPR013324">
    <property type="entry name" value="RNA_pol_sigma_r3/r4-like"/>
</dbReference>
<reference evidence="2 3" key="1">
    <citation type="submission" date="2019-04" db="EMBL/GenBank/DDBJ databases">
        <title>Lysinibacillus genome sequencing.</title>
        <authorList>
            <person name="Dunlap C."/>
        </authorList>
    </citation>
    <scope>NUCLEOTIDE SEQUENCE [LARGE SCALE GENOMIC DNA]</scope>
    <source>
        <strain evidence="2 3">CCTCC AB 2010389</strain>
    </source>
</reference>
<accession>A0A4U2XZD1</accession>
<dbReference type="EMBL" id="SZPU01000147">
    <property type="protein sequence ID" value="TKI52974.1"/>
    <property type="molecule type" value="Genomic_DNA"/>
</dbReference>
<evidence type="ECO:0000313" key="3">
    <source>
        <dbReference type="Proteomes" id="UP000308744"/>
    </source>
</evidence>
<dbReference type="AlphaFoldDB" id="A0A4U2XZD1"/>
<feature type="domain" description="RNA polymerase sigma-70 region 4" evidence="1">
    <location>
        <begin position="144"/>
        <end position="192"/>
    </location>
</feature>